<feature type="domain" description="Major facilitator superfamily (MFS) profile" evidence="6">
    <location>
        <begin position="197"/>
        <end position="379"/>
    </location>
</feature>
<dbReference type="EMBL" id="WUEK01000001">
    <property type="protein sequence ID" value="MXG88272.1"/>
    <property type="molecule type" value="Genomic_DNA"/>
</dbReference>
<feature type="transmembrane region" description="Helical" evidence="5">
    <location>
        <begin position="350"/>
        <end position="368"/>
    </location>
</feature>
<feature type="transmembrane region" description="Helical" evidence="5">
    <location>
        <begin position="30"/>
        <end position="48"/>
    </location>
</feature>
<dbReference type="InterPro" id="IPR051788">
    <property type="entry name" value="MFS_Transporter"/>
</dbReference>
<evidence type="ECO:0000313" key="7">
    <source>
        <dbReference type="EMBL" id="MXG88272.1"/>
    </source>
</evidence>
<evidence type="ECO:0000256" key="4">
    <source>
        <dbReference type="ARBA" id="ARBA00023136"/>
    </source>
</evidence>
<accession>A0A6L7EXX9</accession>
<evidence type="ECO:0000313" key="8">
    <source>
        <dbReference type="Proteomes" id="UP000473325"/>
    </source>
</evidence>
<dbReference type="AlphaFoldDB" id="A0A6L7EXX9"/>
<sequence>MFFTNGVLFSALLPRYPEFKAAFGLSNSEFGLLVVAFPAGALLAAAYAGRLIRRFGTLPTNAAGSLTLAAAMAVAGASGRVWLFALALLVAGAVDSVVDAAQNVQGVLVEQWRGRSVINSLHAVWSAGAATGGAIGAGAAALDVGPAVQMLVNGLVWGVVALVACRLAAVPADVAVQDEADAVDAPVGARTARRAWLLLAPLVALAICGTLVEDVANNWAVLYLGTVVDAPVAIAGLGVSAVLVAQFVGRLTGDPLTDRWGRDRVARAGGLLIAAGALVVVGAPVWPVALAGFALTGLGCATLVPAAFAAAGRVPGLPEGTGIAMLGWLMRLGFLVTSPAIGGLSDLTSLRWAMLVPVAAGLVAATLAHREHVRESTGQ</sequence>
<dbReference type="PANTHER" id="PTHR23514">
    <property type="entry name" value="BYPASS OF STOP CODON PROTEIN 6"/>
    <property type="match status" value="1"/>
</dbReference>
<dbReference type="CDD" id="cd17393">
    <property type="entry name" value="MFS_MosC_like"/>
    <property type="match status" value="1"/>
</dbReference>
<organism evidence="7 8">
    <name type="scientific">Nocardioides flavescens</name>
    <dbReference type="NCBI Taxonomy" id="2691959"/>
    <lineage>
        <taxon>Bacteria</taxon>
        <taxon>Bacillati</taxon>
        <taxon>Actinomycetota</taxon>
        <taxon>Actinomycetes</taxon>
        <taxon>Propionibacteriales</taxon>
        <taxon>Nocardioidaceae</taxon>
        <taxon>Nocardioides</taxon>
    </lineage>
</organism>
<comment type="subcellular location">
    <subcellularLocation>
        <location evidence="1">Cell membrane</location>
        <topology evidence="1">Multi-pass membrane protein</topology>
    </subcellularLocation>
</comment>
<evidence type="ECO:0000256" key="1">
    <source>
        <dbReference type="ARBA" id="ARBA00004651"/>
    </source>
</evidence>
<dbReference type="PANTHER" id="PTHR23514:SF13">
    <property type="entry name" value="INNER MEMBRANE PROTEIN YBJJ"/>
    <property type="match status" value="1"/>
</dbReference>
<name>A0A6L7EXX9_9ACTN</name>
<evidence type="ECO:0000256" key="5">
    <source>
        <dbReference type="SAM" id="Phobius"/>
    </source>
</evidence>
<feature type="transmembrane region" description="Helical" evidence="5">
    <location>
        <begin position="55"/>
        <end position="75"/>
    </location>
</feature>
<dbReference type="SUPFAM" id="SSF103473">
    <property type="entry name" value="MFS general substrate transporter"/>
    <property type="match status" value="1"/>
</dbReference>
<dbReference type="InterPro" id="IPR036259">
    <property type="entry name" value="MFS_trans_sf"/>
</dbReference>
<dbReference type="GO" id="GO:0005886">
    <property type="term" value="C:plasma membrane"/>
    <property type="evidence" value="ECO:0007669"/>
    <property type="project" value="UniProtKB-SubCell"/>
</dbReference>
<dbReference type="Proteomes" id="UP000473325">
    <property type="component" value="Unassembled WGS sequence"/>
</dbReference>
<dbReference type="GO" id="GO:0022857">
    <property type="term" value="F:transmembrane transporter activity"/>
    <property type="evidence" value="ECO:0007669"/>
    <property type="project" value="InterPro"/>
</dbReference>
<keyword evidence="4 5" id="KW-0472">Membrane</keyword>
<dbReference type="Gene3D" id="1.20.1250.20">
    <property type="entry name" value="MFS general substrate transporter like domains"/>
    <property type="match status" value="2"/>
</dbReference>
<comment type="caution">
    <text evidence="7">The sequence shown here is derived from an EMBL/GenBank/DDBJ whole genome shotgun (WGS) entry which is preliminary data.</text>
</comment>
<feature type="transmembrane region" description="Helical" evidence="5">
    <location>
        <begin position="195"/>
        <end position="212"/>
    </location>
</feature>
<evidence type="ECO:0000256" key="3">
    <source>
        <dbReference type="ARBA" id="ARBA00022989"/>
    </source>
</evidence>
<evidence type="ECO:0000256" key="2">
    <source>
        <dbReference type="ARBA" id="ARBA00022692"/>
    </source>
</evidence>
<protein>
    <submittedName>
        <fullName evidence="7">MFS transporter</fullName>
    </submittedName>
</protein>
<feature type="transmembrane region" description="Helical" evidence="5">
    <location>
        <begin position="292"/>
        <end position="311"/>
    </location>
</feature>
<keyword evidence="2 5" id="KW-0812">Transmembrane</keyword>
<dbReference type="PROSITE" id="PS50850">
    <property type="entry name" value="MFS"/>
    <property type="match status" value="1"/>
</dbReference>
<dbReference type="Pfam" id="PF07690">
    <property type="entry name" value="MFS_1"/>
    <property type="match status" value="1"/>
</dbReference>
<proteinExistence type="predicted"/>
<feature type="transmembrane region" description="Helical" evidence="5">
    <location>
        <begin position="154"/>
        <end position="174"/>
    </location>
</feature>
<reference evidence="7 8" key="1">
    <citation type="submission" date="2019-12" db="EMBL/GenBank/DDBJ databases">
        <authorList>
            <person name="Kun Z."/>
        </authorList>
    </citation>
    <scope>NUCLEOTIDE SEQUENCE [LARGE SCALE GENOMIC DNA]</scope>
    <source>
        <strain evidence="7 8">YIM 123512</strain>
    </source>
</reference>
<feature type="transmembrane region" description="Helical" evidence="5">
    <location>
        <begin position="265"/>
        <end position="286"/>
    </location>
</feature>
<keyword evidence="3 5" id="KW-1133">Transmembrane helix</keyword>
<dbReference type="InterPro" id="IPR020846">
    <property type="entry name" value="MFS_dom"/>
</dbReference>
<dbReference type="InterPro" id="IPR011701">
    <property type="entry name" value="MFS"/>
</dbReference>
<gene>
    <name evidence="7" type="ORF">GRQ65_01755</name>
</gene>
<evidence type="ECO:0000259" key="6">
    <source>
        <dbReference type="PROSITE" id="PS50850"/>
    </source>
</evidence>
<feature type="transmembrane region" description="Helical" evidence="5">
    <location>
        <begin position="232"/>
        <end position="253"/>
    </location>
</feature>
<keyword evidence="8" id="KW-1185">Reference proteome</keyword>
<feature type="transmembrane region" description="Helical" evidence="5">
    <location>
        <begin position="323"/>
        <end position="344"/>
    </location>
</feature>